<keyword evidence="4" id="KW-1185">Reference proteome</keyword>
<dbReference type="PANTHER" id="PTHR43130">
    <property type="entry name" value="ARAC-FAMILY TRANSCRIPTIONAL REGULATOR"/>
    <property type="match status" value="1"/>
</dbReference>
<dbReference type="Pfam" id="PF01965">
    <property type="entry name" value="DJ-1_PfpI"/>
    <property type="match status" value="1"/>
</dbReference>
<dbReference type="AlphaFoldDB" id="F2LT78"/>
<feature type="chain" id="PRO_5003286104" evidence="1">
    <location>
        <begin position="29"/>
        <end position="278"/>
    </location>
</feature>
<accession>F2LT78</accession>
<geneLocation type="plasmid" evidence="3 4">
    <name>bgla_4p</name>
</geneLocation>
<evidence type="ECO:0000313" key="3">
    <source>
        <dbReference type="EMBL" id="AEA66024.1"/>
    </source>
</evidence>
<protein>
    <submittedName>
        <fullName evidence="3">ThiJ/PfpI domain protein</fullName>
    </submittedName>
</protein>
<proteinExistence type="predicted"/>
<dbReference type="HOGENOM" id="CLU_000445_44_1_4"/>
<keyword evidence="1" id="KW-0732">Signal</keyword>
<dbReference type="CDD" id="cd03139">
    <property type="entry name" value="GATase1_PfpI_2"/>
    <property type="match status" value="1"/>
</dbReference>
<dbReference type="Gene3D" id="3.40.50.880">
    <property type="match status" value="1"/>
</dbReference>
<evidence type="ECO:0000256" key="1">
    <source>
        <dbReference type="SAM" id="SignalP"/>
    </source>
</evidence>
<dbReference type="GO" id="GO:0006355">
    <property type="term" value="P:regulation of DNA-templated transcription"/>
    <property type="evidence" value="ECO:0007669"/>
    <property type="project" value="TreeGrafter"/>
</dbReference>
<dbReference type="EMBL" id="CP002604">
    <property type="protein sequence ID" value="AEA66024.1"/>
    <property type="molecule type" value="Genomic_DNA"/>
</dbReference>
<organism evidence="3 4">
    <name type="scientific">Burkholderia gladioli (strain BSR3)</name>
    <dbReference type="NCBI Taxonomy" id="999541"/>
    <lineage>
        <taxon>Bacteria</taxon>
        <taxon>Pseudomonadati</taxon>
        <taxon>Pseudomonadota</taxon>
        <taxon>Betaproteobacteria</taxon>
        <taxon>Burkholderiales</taxon>
        <taxon>Burkholderiaceae</taxon>
        <taxon>Burkholderia</taxon>
    </lineage>
</organism>
<dbReference type="PROSITE" id="PS51318">
    <property type="entry name" value="TAT"/>
    <property type="match status" value="1"/>
</dbReference>
<keyword evidence="3" id="KW-0614">Plasmid</keyword>
<feature type="signal peptide" evidence="1">
    <location>
        <begin position="1"/>
        <end position="28"/>
    </location>
</feature>
<dbReference type="InterPro" id="IPR006311">
    <property type="entry name" value="TAT_signal"/>
</dbReference>
<dbReference type="InterPro" id="IPR052158">
    <property type="entry name" value="INH-QAR"/>
</dbReference>
<dbReference type="Proteomes" id="UP000008316">
    <property type="component" value="Plasmid bgla_4p"/>
</dbReference>
<evidence type="ECO:0000259" key="2">
    <source>
        <dbReference type="Pfam" id="PF01965"/>
    </source>
</evidence>
<dbReference type="InterPro" id="IPR029062">
    <property type="entry name" value="Class_I_gatase-like"/>
</dbReference>
<dbReference type="KEGG" id="bgd:bgla_4p2640"/>
<dbReference type="InterPro" id="IPR002818">
    <property type="entry name" value="DJ-1/PfpI"/>
</dbReference>
<evidence type="ECO:0000313" key="4">
    <source>
        <dbReference type="Proteomes" id="UP000008316"/>
    </source>
</evidence>
<sequence>MSPESLQRRALLSLAAGLVASAAAPVFAGDAPMAAADHLRMMNSVPPDAPKVAMLVYPQMVALDLVGPLSVFKVARFDTMLVGKRSEAVPTAEGLPIAATHTFEDCPRELDVLFVPGGIMGTIAAMNDPQVMAFLADRGARARWVTSVCTGSLALAAAGLLNGYDATSYWAVADLLPLMGARHVDQRVVTDRNRMTGGGVTAGLDFALTLVAAMKGEALARRAALTLEYAPQPPFASGTPAQAGPALTAALRDSRQWMDGEARVATLAARERLGLAVR</sequence>
<reference evidence="3 4" key="1">
    <citation type="journal article" date="2011" name="J. Bacteriol.">
        <title>Complete genome sequence of Burkholderia gladioli BSR3.</title>
        <authorList>
            <person name="Seo Y.S."/>
            <person name="Lim J."/>
            <person name="Choi B.S."/>
            <person name="Kim H."/>
            <person name="Goo E."/>
            <person name="Lee B."/>
            <person name="Lim J.S."/>
            <person name="Choi I.Y."/>
            <person name="Moon J.S."/>
            <person name="Kim J."/>
            <person name="Hwang I."/>
        </authorList>
    </citation>
    <scope>NUCLEOTIDE SEQUENCE [LARGE SCALE GENOMIC DNA]</scope>
    <source>
        <strain evidence="3 4">BSR3</strain>
        <plasmid evidence="3">bgla_4p</plasmid>
    </source>
</reference>
<dbReference type="SUPFAM" id="SSF52317">
    <property type="entry name" value="Class I glutamine amidotransferase-like"/>
    <property type="match status" value="1"/>
</dbReference>
<dbReference type="PANTHER" id="PTHR43130:SF2">
    <property type="entry name" value="DJ-1_PFPI DOMAIN-CONTAINING PROTEIN"/>
    <property type="match status" value="1"/>
</dbReference>
<name>F2LT78_BURGS</name>
<gene>
    <name evidence="3" type="ordered locus">bgla_4p2640</name>
</gene>
<feature type="domain" description="DJ-1/PfpI" evidence="2">
    <location>
        <begin position="51"/>
        <end position="212"/>
    </location>
</feature>